<proteinExistence type="predicted"/>
<evidence type="ECO:0000313" key="3">
    <source>
        <dbReference type="EMBL" id="SEH56860.1"/>
    </source>
</evidence>
<accession>A0A1H6J4J2</accession>
<dbReference type="Proteomes" id="UP000182915">
    <property type="component" value="Chromosome I"/>
</dbReference>
<gene>
    <name evidence="3" type="ORF">SAMN04489835_1543</name>
</gene>
<reference evidence="4" key="1">
    <citation type="submission" date="2016-10" db="EMBL/GenBank/DDBJ databases">
        <authorList>
            <person name="Varghese N."/>
            <person name="Submissions S."/>
        </authorList>
    </citation>
    <scope>NUCLEOTIDE SEQUENCE [LARGE SCALE GENOMIC DNA]</scope>
    <source>
        <strain evidence="4">DSM 45405</strain>
    </source>
</reference>
<dbReference type="STRING" id="370526.SAMN04489835_1543"/>
<evidence type="ECO:0000313" key="4">
    <source>
        <dbReference type="Proteomes" id="UP000182915"/>
    </source>
</evidence>
<dbReference type="InterPro" id="IPR003870">
    <property type="entry name" value="DUF222"/>
</dbReference>
<dbReference type="RefSeq" id="WP_083406666.1">
    <property type="nucleotide sequence ID" value="NZ_LT629971.1"/>
</dbReference>
<organism evidence="3 4">
    <name type="scientific">Mycolicibacterium rutilum</name>
    <name type="common">Mycobacterium rutilum</name>
    <dbReference type="NCBI Taxonomy" id="370526"/>
    <lineage>
        <taxon>Bacteria</taxon>
        <taxon>Bacillati</taxon>
        <taxon>Actinomycetota</taxon>
        <taxon>Actinomycetes</taxon>
        <taxon>Mycobacteriales</taxon>
        <taxon>Mycobacteriaceae</taxon>
        <taxon>Mycolicibacterium</taxon>
    </lineage>
</organism>
<evidence type="ECO:0000256" key="1">
    <source>
        <dbReference type="SAM" id="MobiDB-lite"/>
    </source>
</evidence>
<feature type="compositionally biased region" description="Pro residues" evidence="1">
    <location>
        <begin position="425"/>
        <end position="437"/>
    </location>
</feature>
<sequence length="470" mass="50479">MYGSQFADADDAELVAAVAESTRAEAQAAARRLAATAELVSRKVGDSDDDDRGRCAFDPWDCVAAEVAAAMTVGHRRASGQMRIAQALRERLPQVATLFERGGISARIISTITWRTQLVEDAEALALIDTALAQRASRLGPLSEQRLETAIDALVLQFDPLAVRNIENTTRTRDFNVGDIDDPAATTSVWGKLLATDAAVLKRRLDEMAHGVCDDDPRTLAERRADALGALAAGQDRLGCACGSPTCDAAGPKTSNVVVHVVADQSVVEAASAAAPERRNTAVLLGRGALPPSLLPTLIRGGAKVRPITKPGSDAEEGYHPSAPLALFVRLRDMYCRAPGCDVPADLCDIDHTIPWPLGPTHPSNLKCLCRKNHLMKTFCGGPDGWRDIQLPDGTVIWTSPSGHTYTTRPGSKLFFDWDTTTANLPPPPIISPPPPDRMAKMPKRKRTRAAEFAARIKAERARNAAPTPF</sequence>
<dbReference type="Pfam" id="PF02720">
    <property type="entry name" value="DUF222"/>
    <property type="match status" value="1"/>
</dbReference>
<evidence type="ECO:0000259" key="2">
    <source>
        <dbReference type="SMART" id="SM00507"/>
    </source>
</evidence>
<feature type="region of interest" description="Disordered" evidence="1">
    <location>
        <begin position="425"/>
        <end position="445"/>
    </location>
</feature>
<dbReference type="InterPro" id="IPR003615">
    <property type="entry name" value="HNH_nuc"/>
</dbReference>
<dbReference type="SMART" id="SM00507">
    <property type="entry name" value="HNHc"/>
    <property type="match status" value="1"/>
</dbReference>
<feature type="domain" description="HNH nuclease" evidence="2">
    <location>
        <begin position="324"/>
        <end position="375"/>
    </location>
</feature>
<protein>
    <recommendedName>
        <fullName evidence="2">HNH nuclease domain-containing protein</fullName>
    </recommendedName>
</protein>
<keyword evidence="4" id="KW-1185">Reference proteome</keyword>
<dbReference type="OrthoDB" id="4775237at2"/>
<dbReference type="AlphaFoldDB" id="A0A1H6J4J2"/>
<dbReference type="EMBL" id="LT629971">
    <property type="protein sequence ID" value="SEH56860.1"/>
    <property type="molecule type" value="Genomic_DNA"/>
</dbReference>
<name>A0A1H6J4J2_MYCRU</name>
<dbReference type="CDD" id="cd00085">
    <property type="entry name" value="HNHc"/>
    <property type="match status" value="1"/>
</dbReference>